<dbReference type="InterPro" id="IPR051261">
    <property type="entry name" value="NLR"/>
</dbReference>
<dbReference type="InterPro" id="IPR011029">
    <property type="entry name" value="DEATH-like_dom_sf"/>
</dbReference>
<evidence type="ECO:0000313" key="10">
    <source>
        <dbReference type="Proteomes" id="UP000823561"/>
    </source>
</evidence>
<dbReference type="InterPro" id="IPR043136">
    <property type="entry name" value="B30.2/SPRY_sf"/>
</dbReference>
<dbReference type="InterPro" id="IPR003877">
    <property type="entry name" value="SPRY_dom"/>
</dbReference>
<protein>
    <submittedName>
        <fullName evidence="9">Uncharacterized protein</fullName>
    </submittedName>
</protein>
<reference evidence="9" key="1">
    <citation type="submission" date="2020-10" db="EMBL/GenBank/DDBJ databases">
        <title>Chromosome-scale genome assembly of the Allis shad, Alosa alosa.</title>
        <authorList>
            <person name="Margot Z."/>
            <person name="Christophe K."/>
            <person name="Cabau C."/>
            <person name="Louis A."/>
            <person name="Berthelot C."/>
            <person name="Parey E."/>
            <person name="Roest Crollius H."/>
            <person name="Montfort J."/>
            <person name="Robinson-Rechavi M."/>
            <person name="Bucao C."/>
            <person name="Bouchez O."/>
            <person name="Gislard M."/>
            <person name="Lluch J."/>
            <person name="Milhes M."/>
            <person name="Lampietro C."/>
            <person name="Lopez Roques C."/>
            <person name="Donnadieu C."/>
            <person name="Braasch I."/>
            <person name="Desvignes T."/>
            <person name="Postlethwait J."/>
            <person name="Bobe J."/>
            <person name="Guiguen Y."/>
        </authorList>
    </citation>
    <scope>NUCLEOTIDE SEQUENCE</scope>
    <source>
        <strain evidence="9">M-15738</strain>
        <tissue evidence="9">Blood</tissue>
    </source>
</reference>
<dbReference type="Gene3D" id="3.40.50.300">
    <property type="entry name" value="P-loop containing nucleotide triphosphate hydrolases"/>
    <property type="match status" value="1"/>
</dbReference>
<dbReference type="InterPro" id="IPR027417">
    <property type="entry name" value="P-loop_NTPase"/>
</dbReference>
<evidence type="ECO:0000256" key="1">
    <source>
        <dbReference type="ARBA" id="ARBA00004496"/>
    </source>
</evidence>
<dbReference type="GO" id="GO:0005737">
    <property type="term" value="C:cytoplasm"/>
    <property type="evidence" value="ECO:0007669"/>
    <property type="project" value="UniProtKB-SubCell"/>
</dbReference>
<dbReference type="SUPFAM" id="SSF47986">
    <property type="entry name" value="DEATH domain"/>
    <property type="match status" value="1"/>
</dbReference>
<keyword evidence="5" id="KW-0547">Nucleotide-binding</keyword>
<dbReference type="InterPro" id="IPR001870">
    <property type="entry name" value="B30.2/SPRY"/>
</dbReference>
<accession>A0AAV6GVS2</accession>
<dbReference type="PROSITE" id="PS50188">
    <property type="entry name" value="B302_SPRY"/>
    <property type="match status" value="1"/>
</dbReference>
<feature type="domain" description="Pyrin" evidence="8">
    <location>
        <begin position="1"/>
        <end position="85"/>
    </location>
</feature>
<dbReference type="SMART" id="SM01289">
    <property type="entry name" value="PYRIN"/>
    <property type="match status" value="1"/>
</dbReference>
<proteinExistence type="predicted"/>
<dbReference type="Pfam" id="PF13516">
    <property type="entry name" value="LRR_6"/>
    <property type="match status" value="4"/>
</dbReference>
<dbReference type="EMBL" id="JADWDJ010000007">
    <property type="protein sequence ID" value="KAG5278559.1"/>
    <property type="molecule type" value="Genomic_DNA"/>
</dbReference>
<dbReference type="PRINTS" id="PR01407">
    <property type="entry name" value="BUTYPHLNCDUF"/>
</dbReference>
<comment type="caution">
    <text evidence="9">The sequence shown here is derived from an EMBL/GenBank/DDBJ whole genome shotgun (WGS) entry which is preliminary data.</text>
</comment>
<dbReference type="SMART" id="SM00368">
    <property type="entry name" value="LRR_RI"/>
    <property type="match status" value="7"/>
</dbReference>
<dbReference type="SUPFAM" id="SSF49899">
    <property type="entry name" value="Concanavalin A-like lectins/glucanases"/>
    <property type="match status" value="1"/>
</dbReference>
<keyword evidence="2" id="KW-0963">Cytoplasm</keyword>
<evidence type="ECO:0000259" key="8">
    <source>
        <dbReference type="PROSITE" id="PS50824"/>
    </source>
</evidence>
<dbReference type="Gene3D" id="2.60.120.920">
    <property type="match status" value="1"/>
</dbReference>
<keyword evidence="4" id="KW-0677">Repeat</keyword>
<dbReference type="InterPro" id="IPR007111">
    <property type="entry name" value="NACHT_NTPase"/>
</dbReference>
<dbReference type="PANTHER" id="PTHR24106">
    <property type="entry name" value="NACHT, LRR AND CARD DOMAINS-CONTAINING"/>
    <property type="match status" value="1"/>
</dbReference>
<evidence type="ECO:0000313" key="9">
    <source>
        <dbReference type="EMBL" id="KAG5278559.1"/>
    </source>
</evidence>
<evidence type="ECO:0000256" key="4">
    <source>
        <dbReference type="ARBA" id="ARBA00022737"/>
    </source>
</evidence>
<dbReference type="GO" id="GO:0005524">
    <property type="term" value="F:ATP binding"/>
    <property type="evidence" value="ECO:0007669"/>
    <property type="project" value="UniProtKB-KW"/>
</dbReference>
<evidence type="ECO:0000259" key="7">
    <source>
        <dbReference type="PROSITE" id="PS50188"/>
    </source>
</evidence>
<dbReference type="Pfam" id="PF05729">
    <property type="entry name" value="NACHT"/>
    <property type="match status" value="1"/>
</dbReference>
<dbReference type="InterPro" id="IPR041075">
    <property type="entry name" value="NOD1/2_WH"/>
</dbReference>
<comment type="subcellular location">
    <subcellularLocation>
        <location evidence="1">Cytoplasm</location>
    </subcellularLocation>
</comment>
<dbReference type="Pfam" id="PF17776">
    <property type="entry name" value="NLRC4_HD2"/>
    <property type="match status" value="1"/>
</dbReference>
<keyword evidence="10" id="KW-1185">Reference proteome</keyword>
<gene>
    <name evidence="9" type="ORF">AALO_G00100270</name>
</gene>
<keyword evidence="6" id="KW-0067">ATP-binding</keyword>
<evidence type="ECO:0000256" key="2">
    <source>
        <dbReference type="ARBA" id="ARBA00022490"/>
    </source>
</evidence>
<dbReference type="InterPro" id="IPR013320">
    <property type="entry name" value="ConA-like_dom_sf"/>
</dbReference>
<dbReference type="SMART" id="SM00449">
    <property type="entry name" value="SPRY"/>
    <property type="match status" value="1"/>
</dbReference>
<dbReference type="CDD" id="cd16040">
    <property type="entry name" value="SPRY_PRY_SNTX"/>
    <property type="match status" value="1"/>
</dbReference>
<dbReference type="AlphaFoldDB" id="A0AAV6GVS2"/>
<sequence>MTTNLEEVLRNTLDNLTGAEFKRFKHYLRDQGRVAWGKLEKADTDDAVDLMVKVYGTDAGSITLTILRKMNNHQLTEDLERDLERYYDEAHAATRKKSSLIQKLQEHLKNRFPVVHQESGDYRLQDTYIDVRIEESHMREDFGTGPSSKAKQIDLEKMFAATSATRVLTLGTAGVGKTVAVQKFVMDWAERKTNQDIDFVFLLPFRELNLRRKKCYSLFDLILGFYPELEDLRNLPEFSESKMLFVFDSLNESKLQLDINRCICDPNEKSSVDILISSLIKGILQPSALIWVTARPAAASLIPCEYFNMKTEVRGFHDPQKIEFLQKSIRNPEKANRVIEYVNNKRSLHVMCQIPLFCHIVANVLEEILEDQNKEEPPKTLTEMYASFSVLQIKNLHWSALEKGQLLIKLGKLAFRHLEKGTLMFFEKDLIACDLDVKSGAFDARVFTEILKMENGITGENTFSFVHLSVQEFLAALYVLHESGHGENPLLKTVSEKISWLSTPSRFHLYEFAVEKALQSKIGQLDLFLCFLLGLAPMLEPEIQPPLDVVLPQLATREVSTEKTVQYIKEKIKEDVSLEQLIKLFHCLNELGDSSLAEEIIGHINSEEEKNLTPAQCSALAYLLLISAEDLEEFDLKKYLRSEAGLHRMLSVVKVSRRVWLNRCCLSKASCELLASVLQGIASNIRELDMSDNDLLDEGVELLCVGLRDPQCKLETLRLNRCHLSHESCELLDSVLRVSTSHLRELDMSDNDLQDEGVELLCVGLREPQCKLETLRLNRCHLSKASCEMMASVLQRTPSHFKKLDLSENDLGDEGIDLLCLGLWESHCKLETLRLSLCVITHKGCSLLASALKSNPSYLKHLDLSCNHPGESGVRELTERLNDPNCKLETFKYDHGGEFRSKPGIRKYACELTLDPSTATRNIFLALNKKSFKHHDKLDSYCCQVLCQEGLSGRCYWEAKWTGHMASIGMTYKNIQRKGNGSNCSLGDDDKSWTVNFCGEIVDTITGVGTSHHGFIHFARHNNKETEILNPPPCSKRVGVFLDWPAGALSFYSVSSDTLTHLHTFYSTFTEPLYPGFRCHKSTVDLCQIT</sequence>
<dbReference type="Pfam" id="PF02758">
    <property type="entry name" value="PYRIN"/>
    <property type="match status" value="1"/>
</dbReference>
<dbReference type="InterPro" id="IPR003879">
    <property type="entry name" value="Butyrophylin_SPRY"/>
</dbReference>
<dbReference type="InterPro" id="IPR004020">
    <property type="entry name" value="DAPIN"/>
</dbReference>
<dbReference type="Gene3D" id="3.80.10.10">
    <property type="entry name" value="Ribonuclease Inhibitor"/>
    <property type="match status" value="1"/>
</dbReference>
<evidence type="ECO:0000256" key="3">
    <source>
        <dbReference type="ARBA" id="ARBA00022614"/>
    </source>
</evidence>
<keyword evidence="3" id="KW-0433">Leucine-rich repeat</keyword>
<feature type="domain" description="B30.2/SPRY" evidence="7">
    <location>
        <begin position="892"/>
        <end position="1090"/>
    </location>
</feature>
<dbReference type="Proteomes" id="UP000823561">
    <property type="component" value="Chromosome 7"/>
</dbReference>
<dbReference type="InterPro" id="IPR041267">
    <property type="entry name" value="NLRP_HD2"/>
</dbReference>
<name>A0AAV6GVS2_9TELE</name>
<organism evidence="9 10">
    <name type="scientific">Alosa alosa</name>
    <name type="common">allis shad</name>
    <dbReference type="NCBI Taxonomy" id="278164"/>
    <lineage>
        <taxon>Eukaryota</taxon>
        <taxon>Metazoa</taxon>
        <taxon>Chordata</taxon>
        <taxon>Craniata</taxon>
        <taxon>Vertebrata</taxon>
        <taxon>Euteleostomi</taxon>
        <taxon>Actinopterygii</taxon>
        <taxon>Neopterygii</taxon>
        <taxon>Teleostei</taxon>
        <taxon>Clupei</taxon>
        <taxon>Clupeiformes</taxon>
        <taxon>Clupeoidei</taxon>
        <taxon>Clupeidae</taxon>
        <taxon>Alosa</taxon>
    </lineage>
</organism>
<dbReference type="PROSITE" id="PS50824">
    <property type="entry name" value="DAPIN"/>
    <property type="match status" value="1"/>
</dbReference>
<evidence type="ECO:0000256" key="6">
    <source>
        <dbReference type="ARBA" id="ARBA00022840"/>
    </source>
</evidence>
<dbReference type="InterPro" id="IPR032675">
    <property type="entry name" value="LRR_dom_sf"/>
</dbReference>
<evidence type="ECO:0000256" key="5">
    <source>
        <dbReference type="ARBA" id="ARBA00022741"/>
    </source>
</evidence>
<dbReference type="Pfam" id="PF00622">
    <property type="entry name" value="SPRY"/>
    <property type="match status" value="1"/>
</dbReference>
<dbReference type="Gene3D" id="1.10.533.10">
    <property type="entry name" value="Death Domain, Fas"/>
    <property type="match status" value="1"/>
</dbReference>
<dbReference type="InterPro" id="IPR001611">
    <property type="entry name" value="Leu-rich_rpt"/>
</dbReference>
<dbReference type="SUPFAM" id="SSF52047">
    <property type="entry name" value="RNI-like"/>
    <property type="match status" value="1"/>
</dbReference>
<dbReference type="Pfam" id="PF17779">
    <property type="entry name" value="WHD_NOD2"/>
    <property type="match status" value="1"/>
</dbReference>